<keyword evidence="2" id="KW-1185">Reference proteome</keyword>
<evidence type="ECO:0000313" key="2">
    <source>
        <dbReference type="Proteomes" id="UP001524944"/>
    </source>
</evidence>
<dbReference type="EMBL" id="JANPWE010000004">
    <property type="protein sequence ID" value="MCR6545918.1"/>
    <property type="molecule type" value="Genomic_DNA"/>
</dbReference>
<sequence>MKHHIKSLGLTFVIASLFFALLMGGRFLYQNQYMADRFQAKLGDIPGVTEVRIEDRKIILTMNKVSNIKASFQEAANIVGKRDYEIIIKDRPSKELESLVLECEIPLQEGLMRGNFTEMTRVIQEICRNRGIDARIFLDQERIYLSISSENHYLYRIIERPDFSPSMYS</sequence>
<dbReference type="RefSeq" id="WP_089611277.1">
    <property type="nucleotide sequence ID" value="NZ_CP022121.1"/>
</dbReference>
<proteinExistence type="predicted"/>
<name>A0ABT1Y5T8_9FIRM</name>
<evidence type="ECO:0000313" key="1">
    <source>
        <dbReference type="EMBL" id="MCR6545918.1"/>
    </source>
</evidence>
<dbReference type="Proteomes" id="UP001524944">
    <property type="component" value="Unassembled WGS sequence"/>
</dbReference>
<gene>
    <name evidence="1" type="ORF">NVS47_10410</name>
</gene>
<comment type="caution">
    <text evidence="1">The sequence shown here is derived from an EMBL/GenBank/DDBJ whole genome shotgun (WGS) entry which is preliminary data.</text>
</comment>
<accession>A0ABT1Y5T8</accession>
<organism evidence="1 2">
    <name type="scientific">Dehalobacterium formicoaceticum</name>
    <dbReference type="NCBI Taxonomy" id="51515"/>
    <lineage>
        <taxon>Bacteria</taxon>
        <taxon>Bacillati</taxon>
        <taxon>Bacillota</taxon>
        <taxon>Clostridia</taxon>
        <taxon>Eubacteriales</taxon>
        <taxon>Peptococcaceae</taxon>
        <taxon>Dehalobacterium</taxon>
    </lineage>
</organism>
<reference evidence="1 2" key="1">
    <citation type="submission" date="2022-08" db="EMBL/GenBank/DDBJ databases">
        <title>Proteogenomics of the novel Dehalobacterium formicoaceticum strain EZ94 highlights a key role of methyltransferases during anaerobic dichloromethane degradation.</title>
        <authorList>
            <person name="Wasmund K."/>
        </authorList>
    </citation>
    <scope>NUCLEOTIDE SEQUENCE [LARGE SCALE GENOMIC DNA]</scope>
    <source>
        <strain evidence="1 2">EZ94</strain>
    </source>
</reference>
<protein>
    <submittedName>
        <fullName evidence="1">Uncharacterized protein</fullName>
    </submittedName>
</protein>